<evidence type="ECO:0000256" key="6">
    <source>
        <dbReference type="ARBA" id="ARBA00022839"/>
    </source>
</evidence>
<keyword evidence="13" id="KW-0812">Transmembrane</keyword>
<feature type="domain" description="PLD phosphodiesterase" evidence="14">
    <location>
        <begin position="416"/>
        <end position="442"/>
    </location>
</feature>
<dbReference type="InParanoid" id="H3BES0"/>
<comment type="similarity">
    <text evidence="2">Belongs to the phospholipase D family.</text>
</comment>
<dbReference type="InterPro" id="IPR032803">
    <property type="entry name" value="PLDc_3"/>
</dbReference>
<evidence type="ECO:0000256" key="1">
    <source>
        <dbReference type="ARBA" id="ARBA00004227"/>
    </source>
</evidence>
<keyword evidence="5" id="KW-0378">Hydrolase</keyword>
<evidence type="ECO:0000256" key="8">
    <source>
        <dbReference type="ARBA" id="ARBA00037797"/>
    </source>
</evidence>
<dbReference type="KEGG" id="lcm:102359839"/>
<dbReference type="Bgee" id="ENSLACG00000017919">
    <property type="expression patterns" value="Expressed in post-anal tail muscle and 6 other cell types or tissues"/>
</dbReference>
<dbReference type="HOGENOM" id="CLU_027021_0_0_1"/>
<evidence type="ECO:0000256" key="10">
    <source>
        <dbReference type="ARBA" id="ARBA00039059"/>
    </source>
</evidence>
<evidence type="ECO:0000256" key="2">
    <source>
        <dbReference type="ARBA" id="ARBA00008664"/>
    </source>
</evidence>
<keyword evidence="16" id="KW-1185">Reference proteome</keyword>
<evidence type="ECO:0000259" key="14">
    <source>
        <dbReference type="PROSITE" id="PS50035"/>
    </source>
</evidence>
<name>H3BES0_LATCH</name>
<evidence type="ECO:0000256" key="12">
    <source>
        <dbReference type="ARBA" id="ARBA00041681"/>
    </source>
</evidence>
<dbReference type="GO" id="GO:0031902">
    <property type="term" value="C:late endosome membrane"/>
    <property type="evidence" value="ECO:0007669"/>
    <property type="project" value="UniProtKB-SubCell"/>
</dbReference>
<sequence length="496" mass="56232">MKKSNPTYQQLNSPEVLDENMVAFQLKMRAQKYYRFALFTATLVTSLLCIMLALLLVFPLFFKTSKDTIEPLETTVEYINNTCSDPCKIVLLESIPEGLIYEDNATINPSTFQGWMNLMGEAKSSLDIASFYWTMTNDDTQTSVPAALQGETVLEELLTLPSKGISVRVAVNNPSAKQRNDIAQLEKSGVQVREVNMKKLTTGILHTKVWIVDKTHIYIGSANMDWRSLTEVKELGTTVYNCSCLAKDLGKIFEAYWSLGVPDATIPSPWPANYSTTYNKDTPMEMQVNGTSAEVYLSSSPPALCAKGRTEDLQSILNIIGHAKKFVYISVMDYIPILKFQYPNRYWPDIDDQLRKVAFEHRVQVRLLISCWKHSEKTMFPFLKSLAAMKDWKSHLNVEVRIFVVPATEEQAKIPYARVNHNKYMVTDQVAYIGTSNWSGDYFTQTAGSALVVNQTGSGTNEPTLREQLLNVFERDWSSKYSTPIQYTDNMKDICK</sequence>
<dbReference type="SUPFAM" id="SSF56024">
    <property type="entry name" value="Phospholipase D/nuclease"/>
    <property type="match status" value="2"/>
</dbReference>
<evidence type="ECO:0000313" key="16">
    <source>
        <dbReference type="Proteomes" id="UP000008672"/>
    </source>
</evidence>
<dbReference type="OMA" id="WTHFIPN"/>
<reference evidence="15" key="2">
    <citation type="submission" date="2025-08" db="UniProtKB">
        <authorList>
            <consortium name="Ensembl"/>
        </authorList>
    </citation>
    <scope>IDENTIFICATION</scope>
</reference>
<dbReference type="InterPro" id="IPR001736">
    <property type="entry name" value="PLipase_D/transphosphatidylase"/>
</dbReference>
<dbReference type="Ensembl" id="ENSLACT00000020531.1">
    <property type="protein sequence ID" value="ENSLACP00000020391.1"/>
    <property type="gene ID" value="ENSLACG00000017919.1"/>
</dbReference>
<dbReference type="RefSeq" id="XP_005991680.1">
    <property type="nucleotide sequence ID" value="XM_005991618.3"/>
</dbReference>
<protein>
    <recommendedName>
        <fullName evidence="11">5'-3' exonuclease PLD3</fullName>
        <ecNumber evidence="10">3.1.16.1</ecNumber>
    </recommendedName>
    <alternativeName>
        <fullName evidence="12">Phospholipase D3</fullName>
    </alternativeName>
</protein>
<comment type="catalytic activity">
    <reaction evidence="7">
        <text>Exonucleolytic cleavage in the 5'- to 3'-direction to yield nucleoside 3'-phosphates.</text>
        <dbReference type="EC" id="3.1.16.1"/>
    </reaction>
</comment>
<dbReference type="Pfam" id="PF13918">
    <property type="entry name" value="PLDc_3"/>
    <property type="match status" value="1"/>
</dbReference>
<keyword evidence="6" id="KW-0269">Exonuclease</keyword>
<dbReference type="STRING" id="7897.ENSLACP00000020391"/>
<dbReference type="Gene3D" id="3.30.870.10">
    <property type="entry name" value="Endonuclease Chain A"/>
    <property type="match status" value="2"/>
</dbReference>
<dbReference type="EC" id="3.1.16.1" evidence="10"/>
<evidence type="ECO:0000256" key="4">
    <source>
        <dbReference type="ARBA" id="ARBA00022737"/>
    </source>
</evidence>
<reference evidence="16" key="1">
    <citation type="submission" date="2011-08" db="EMBL/GenBank/DDBJ databases">
        <title>The draft genome of Latimeria chalumnae.</title>
        <authorList>
            <person name="Di Palma F."/>
            <person name="Alfoldi J."/>
            <person name="Johnson J."/>
            <person name="Berlin A."/>
            <person name="Gnerre S."/>
            <person name="Jaffe D."/>
            <person name="MacCallum I."/>
            <person name="Young S."/>
            <person name="Walker B.J."/>
            <person name="Lander E."/>
            <person name="Lindblad-Toh K."/>
        </authorList>
    </citation>
    <scope>NUCLEOTIDE SEQUENCE [LARGE SCALE GENOMIC DNA]</scope>
    <source>
        <strain evidence="16">Wild caught</strain>
    </source>
</reference>
<dbReference type="PANTHER" id="PTHR10185">
    <property type="entry name" value="PHOSPHOLIPASE D - RELATED"/>
    <property type="match status" value="1"/>
</dbReference>
<feature type="transmembrane region" description="Helical" evidence="13">
    <location>
        <begin position="36"/>
        <end position="62"/>
    </location>
</feature>
<feature type="domain" description="PLD phosphodiesterase" evidence="14">
    <location>
        <begin position="201"/>
        <end position="228"/>
    </location>
</feature>
<dbReference type="AlphaFoldDB" id="H3BES0"/>
<dbReference type="GeneID" id="102359839"/>
<evidence type="ECO:0000256" key="7">
    <source>
        <dbReference type="ARBA" id="ARBA00035759"/>
    </source>
</evidence>
<dbReference type="GeneTree" id="ENSGT00950000183059"/>
<keyword evidence="13" id="KW-1133">Transmembrane helix</keyword>
<dbReference type="EMBL" id="AFYH01035162">
    <property type="status" value="NOT_ANNOTATED_CDS"/>
    <property type="molecule type" value="Genomic_DNA"/>
</dbReference>
<keyword evidence="4" id="KW-0677">Repeat</keyword>
<evidence type="ECO:0000256" key="11">
    <source>
        <dbReference type="ARBA" id="ARBA00039647"/>
    </source>
</evidence>
<keyword evidence="3" id="KW-0540">Nuclease</keyword>
<evidence type="ECO:0000256" key="9">
    <source>
        <dbReference type="ARBA" id="ARBA00037858"/>
    </source>
</evidence>
<dbReference type="GO" id="GO:0043202">
    <property type="term" value="C:lysosomal lumen"/>
    <property type="evidence" value="ECO:0007669"/>
    <property type="project" value="UniProtKB-SubCell"/>
</dbReference>
<comment type="subcellular location">
    <subcellularLocation>
        <location evidence="9">Early endosome membrane</location>
        <topology evidence="9">Single-pass type II membrane protein</topology>
    </subcellularLocation>
    <subcellularLocation>
        <location evidence="8">Late endosome membrane</location>
        <topology evidence="8">Single-pass type II membrane protein</topology>
    </subcellularLocation>
    <subcellularLocation>
        <location evidence="1">Lysosome lumen</location>
    </subcellularLocation>
</comment>
<dbReference type="eggNOG" id="KOG3603">
    <property type="taxonomic scope" value="Eukaryota"/>
</dbReference>
<dbReference type="GO" id="GO:0031901">
    <property type="term" value="C:early endosome membrane"/>
    <property type="evidence" value="ECO:0007669"/>
    <property type="project" value="UniProtKB-SubCell"/>
</dbReference>
<organism evidence="15 16">
    <name type="scientific">Latimeria chalumnae</name>
    <name type="common">Coelacanth</name>
    <dbReference type="NCBI Taxonomy" id="7897"/>
    <lineage>
        <taxon>Eukaryota</taxon>
        <taxon>Metazoa</taxon>
        <taxon>Chordata</taxon>
        <taxon>Craniata</taxon>
        <taxon>Vertebrata</taxon>
        <taxon>Euteleostomi</taxon>
        <taxon>Coelacanthiformes</taxon>
        <taxon>Coelacanthidae</taxon>
        <taxon>Latimeria</taxon>
    </lineage>
</organism>
<dbReference type="SMART" id="SM00155">
    <property type="entry name" value="PLDc"/>
    <property type="match status" value="2"/>
</dbReference>
<dbReference type="GO" id="GO:0004527">
    <property type="term" value="F:exonuclease activity"/>
    <property type="evidence" value="ECO:0007669"/>
    <property type="project" value="UniProtKB-KW"/>
</dbReference>
<proteinExistence type="inferred from homology"/>
<evidence type="ECO:0000256" key="3">
    <source>
        <dbReference type="ARBA" id="ARBA00022722"/>
    </source>
</evidence>
<dbReference type="EMBL" id="AFYH01035163">
    <property type="status" value="NOT_ANNOTATED_CDS"/>
    <property type="molecule type" value="Genomic_DNA"/>
</dbReference>
<dbReference type="EMBL" id="AFYH01035161">
    <property type="status" value="NOT_ANNOTATED_CDS"/>
    <property type="molecule type" value="Genomic_DNA"/>
</dbReference>
<evidence type="ECO:0000256" key="5">
    <source>
        <dbReference type="ARBA" id="ARBA00022801"/>
    </source>
</evidence>
<evidence type="ECO:0000313" key="15">
    <source>
        <dbReference type="Ensembl" id="ENSLACP00000020391.1"/>
    </source>
</evidence>
<gene>
    <name evidence="15" type="primary">PLD3</name>
</gene>
<dbReference type="PANTHER" id="PTHR10185:SF16">
    <property type="entry name" value="5'-3' EXONUCLEASE PLD3"/>
    <property type="match status" value="1"/>
</dbReference>
<reference evidence="15" key="3">
    <citation type="submission" date="2025-09" db="UniProtKB">
        <authorList>
            <consortium name="Ensembl"/>
        </authorList>
    </citation>
    <scope>IDENTIFICATION</scope>
</reference>
<dbReference type="CTD" id="23646"/>
<dbReference type="InterPro" id="IPR050874">
    <property type="entry name" value="Diverse_PLD-related"/>
</dbReference>
<keyword evidence="13" id="KW-0472">Membrane</keyword>
<dbReference type="PROSITE" id="PS50035">
    <property type="entry name" value="PLD"/>
    <property type="match status" value="2"/>
</dbReference>
<evidence type="ECO:0000256" key="13">
    <source>
        <dbReference type="SAM" id="Phobius"/>
    </source>
</evidence>
<dbReference type="FunCoup" id="H3BES0">
    <property type="interactions" value="751"/>
</dbReference>
<dbReference type="Proteomes" id="UP000008672">
    <property type="component" value="Unassembled WGS sequence"/>
</dbReference>
<accession>H3BES0</accession>
<dbReference type="OrthoDB" id="1923775at2759"/>